<dbReference type="PROSITE" id="PS00587">
    <property type="entry name" value="GLYCOSYL_HYDROL_F17"/>
    <property type="match status" value="1"/>
</dbReference>
<dbReference type="Pfam" id="PF00332">
    <property type="entry name" value="Glyco_hydro_17"/>
    <property type="match status" value="1"/>
</dbReference>
<dbReference type="GO" id="GO:0005975">
    <property type="term" value="P:carbohydrate metabolic process"/>
    <property type="evidence" value="ECO:0007669"/>
    <property type="project" value="InterPro"/>
</dbReference>
<gene>
    <name evidence="8" type="ORF">M6B38_128795</name>
    <name evidence="7" type="ORF">M6B38_149270</name>
</gene>
<dbReference type="SUPFAM" id="SSF51445">
    <property type="entry name" value="(Trans)glycosidases"/>
    <property type="match status" value="1"/>
</dbReference>
<dbReference type="EMBL" id="JANAVB010031114">
    <property type="protein sequence ID" value="KAJ6812411.1"/>
    <property type="molecule type" value="Genomic_DNA"/>
</dbReference>
<evidence type="ECO:0000256" key="4">
    <source>
        <dbReference type="RuleBase" id="RU004335"/>
    </source>
</evidence>
<accession>A0AAX6F8T5</accession>
<keyword evidence="9" id="KW-1185">Reference proteome</keyword>
<dbReference type="GO" id="GO:0042973">
    <property type="term" value="F:glucan endo-1,3-beta-D-glucosidase activity"/>
    <property type="evidence" value="ECO:0007669"/>
    <property type="project" value="UniProtKB-ARBA"/>
</dbReference>
<keyword evidence="2 5" id="KW-0378">Hydrolase</keyword>
<comment type="caution">
    <text evidence="7">The sequence shown here is derived from an EMBL/GenBank/DDBJ whole genome shotgun (WGS) entry which is preliminary data.</text>
</comment>
<dbReference type="InterPro" id="IPR000490">
    <property type="entry name" value="Glyco_hydro_17"/>
</dbReference>
<feature type="chain" id="PRO_5044718722" evidence="6">
    <location>
        <begin position="29"/>
        <end position="339"/>
    </location>
</feature>
<evidence type="ECO:0000313" key="9">
    <source>
        <dbReference type="Proteomes" id="UP001140949"/>
    </source>
</evidence>
<evidence type="ECO:0000313" key="7">
    <source>
        <dbReference type="EMBL" id="KAJ6812411.1"/>
    </source>
</evidence>
<dbReference type="Proteomes" id="UP001140949">
    <property type="component" value="Unassembled WGS sequence"/>
</dbReference>
<evidence type="ECO:0000313" key="8">
    <source>
        <dbReference type="EMBL" id="KAJ6823751.1"/>
    </source>
</evidence>
<evidence type="ECO:0000256" key="3">
    <source>
        <dbReference type="ARBA" id="ARBA00023295"/>
    </source>
</evidence>
<evidence type="ECO:0000256" key="6">
    <source>
        <dbReference type="SAM" id="SignalP"/>
    </source>
</evidence>
<evidence type="ECO:0000256" key="5">
    <source>
        <dbReference type="RuleBase" id="RU004336"/>
    </source>
</evidence>
<evidence type="ECO:0000256" key="1">
    <source>
        <dbReference type="ARBA" id="ARBA00008773"/>
    </source>
</evidence>
<dbReference type="InterPro" id="IPR044965">
    <property type="entry name" value="Glyco_hydro_17_plant"/>
</dbReference>
<dbReference type="PANTHER" id="PTHR32227">
    <property type="entry name" value="GLUCAN ENDO-1,3-BETA-GLUCOSIDASE BG1-RELATED-RELATED"/>
    <property type="match status" value="1"/>
</dbReference>
<reference evidence="7" key="1">
    <citation type="journal article" date="2023" name="GigaByte">
        <title>Genome assembly of the bearded iris, Iris pallida Lam.</title>
        <authorList>
            <person name="Bruccoleri R.E."/>
            <person name="Oakeley E.J."/>
            <person name="Faust A.M.E."/>
            <person name="Altorfer M."/>
            <person name="Dessus-Babus S."/>
            <person name="Burckhardt D."/>
            <person name="Oertli M."/>
            <person name="Naumann U."/>
            <person name="Petersen F."/>
            <person name="Wong J."/>
        </authorList>
    </citation>
    <scope>NUCLEOTIDE SEQUENCE</scope>
    <source>
        <strain evidence="7">GSM-AAB239-AS_SAM_17_03QT</strain>
    </source>
</reference>
<sequence length="339" mass="36060">MDRSQILRATAFVLLLLSFFVSLPGADAIGVNYGMMGNNLPTPEQVVSLYKSRNIANMRLFYPDSNVLNALKNSGLGVVLGTFTDDLQKLATSPSFAAEWVNTNVVPFASSVNFRYITAGNEVIPGGSASSVLPAIKNLVAALGNANLKIPVTTAVATNVLAESSPPSNGVFGSLSVMSPLVEYLQANSVPLHVNVYPYIAYADNFPSIRLDYALFTANGVVVQDGQLGYSSLFDAIVDATYSALEKAGGPNVEVVVSESGWPSGGGATGATIENAKTYNNNLIAHVQKNVGTPKKPGKNIETYVFAMFNENQKPAGTEQHFGLFNPDMTEVYQVNFTP</sequence>
<proteinExistence type="inferred from homology"/>
<dbReference type="FunFam" id="3.20.20.80:FF:000010">
    <property type="entry name" value="glucan endo-1,3-beta-glucosidase, basic"/>
    <property type="match status" value="1"/>
</dbReference>
<dbReference type="Gene3D" id="3.20.20.80">
    <property type="entry name" value="Glycosidases"/>
    <property type="match status" value="1"/>
</dbReference>
<name>A0AAX6F8T5_IRIPA</name>
<dbReference type="EMBL" id="JANAVB010022597">
    <property type="protein sequence ID" value="KAJ6823751.1"/>
    <property type="molecule type" value="Genomic_DNA"/>
</dbReference>
<keyword evidence="6" id="KW-0732">Signal</keyword>
<keyword evidence="3 5" id="KW-0326">Glycosidase</keyword>
<comment type="similarity">
    <text evidence="1 4">Belongs to the glycosyl hydrolase 17 family.</text>
</comment>
<evidence type="ECO:0000256" key="2">
    <source>
        <dbReference type="ARBA" id="ARBA00022801"/>
    </source>
</evidence>
<dbReference type="InterPro" id="IPR017853">
    <property type="entry name" value="GH"/>
</dbReference>
<organism evidence="7 9">
    <name type="scientific">Iris pallida</name>
    <name type="common">Sweet iris</name>
    <dbReference type="NCBI Taxonomy" id="29817"/>
    <lineage>
        <taxon>Eukaryota</taxon>
        <taxon>Viridiplantae</taxon>
        <taxon>Streptophyta</taxon>
        <taxon>Embryophyta</taxon>
        <taxon>Tracheophyta</taxon>
        <taxon>Spermatophyta</taxon>
        <taxon>Magnoliopsida</taxon>
        <taxon>Liliopsida</taxon>
        <taxon>Asparagales</taxon>
        <taxon>Iridaceae</taxon>
        <taxon>Iridoideae</taxon>
        <taxon>Irideae</taxon>
        <taxon>Iris</taxon>
    </lineage>
</organism>
<reference evidence="7" key="2">
    <citation type="submission" date="2023-04" db="EMBL/GenBank/DDBJ databases">
        <authorList>
            <person name="Bruccoleri R.E."/>
            <person name="Oakeley E.J."/>
            <person name="Faust A.-M."/>
            <person name="Dessus-Babus S."/>
            <person name="Altorfer M."/>
            <person name="Burckhardt D."/>
            <person name="Oertli M."/>
            <person name="Naumann U."/>
            <person name="Petersen F."/>
            <person name="Wong J."/>
        </authorList>
    </citation>
    <scope>NUCLEOTIDE SEQUENCE</scope>
    <source>
        <strain evidence="7">GSM-AAB239-AS_SAM_17_03QT</strain>
        <tissue evidence="7">Leaf</tissue>
    </source>
</reference>
<protein>
    <submittedName>
        <fullName evidence="7">Glucan endo-1,3-beta-glucosidase GVI</fullName>
    </submittedName>
</protein>
<feature type="signal peptide" evidence="6">
    <location>
        <begin position="1"/>
        <end position="28"/>
    </location>
</feature>
<dbReference type="AlphaFoldDB" id="A0AAX6F8T5"/>